<gene>
    <name evidence="14" type="ORF">A4V09_15345</name>
</gene>
<name>A0A1C7IBF8_9FIRM</name>
<keyword evidence="6 11" id="KW-0812">Transmembrane</keyword>
<dbReference type="NCBIfam" id="NF038347">
    <property type="entry name" value="FtsX_Gpos"/>
    <property type="match status" value="1"/>
</dbReference>
<evidence type="ECO:0000256" key="11">
    <source>
        <dbReference type="SAM" id="Phobius"/>
    </source>
</evidence>
<sequence length="303" mass="33803">MRISTIAYILKQGVKNIWRNLRFSLASIATMSACIFLFGLFLALVMNFRYIVHTAEEGVAVVVYFEEGTKQEQIDNIGKKIQARDEVAEVKYISADQAWEEFRDDYLGGDEALAEGFRNQDNPLANSANYQVYLKNVEEQSQLVEYIESLDGVRSVSQSQSAEKTLSTFNKLIGYVSLGIVFILLAVAFFLISNTITMGISVRQEEIGIMKLIGATDFFVRAPFVIEGILLGVVGAAIPMGILYVLYNRVIEFVMTKFHLLSGFLQFLDVSHVFRILLPVGVGLGIGIGFIGSMISVRKHLRV</sequence>
<keyword evidence="7 11" id="KW-1133">Transmembrane helix</keyword>
<keyword evidence="8 10" id="KW-0472">Membrane</keyword>
<dbReference type="InterPro" id="IPR058204">
    <property type="entry name" value="FtsX_firmicutes-type"/>
</dbReference>
<dbReference type="InterPro" id="IPR003838">
    <property type="entry name" value="ABC3_permease_C"/>
</dbReference>
<feature type="transmembrane region" description="Helical" evidence="11">
    <location>
        <begin position="218"/>
        <end position="247"/>
    </location>
</feature>
<feature type="transmembrane region" description="Helical" evidence="11">
    <location>
        <begin position="276"/>
        <end position="297"/>
    </location>
</feature>
<organism evidence="14 15">
    <name type="scientific">Blautia pseudococcoides</name>
    <dbReference type="NCBI Taxonomy" id="1796616"/>
    <lineage>
        <taxon>Bacteria</taxon>
        <taxon>Bacillati</taxon>
        <taxon>Bacillota</taxon>
        <taxon>Clostridia</taxon>
        <taxon>Lachnospirales</taxon>
        <taxon>Lachnospiraceae</taxon>
        <taxon>Blautia</taxon>
    </lineage>
</organism>
<comment type="function">
    <text evidence="10">Part of the ABC transporter FtsEX involved in asymmetric cellular division facilitating the initiation of sporulation.</text>
</comment>
<accession>A0A1C7IBF8</accession>
<dbReference type="InterPro" id="IPR004513">
    <property type="entry name" value="FtsX"/>
</dbReference>
<dbReference type="Gene3D" id="3.30.70.3040">
    <property type="match status" value="1"/>
</dbReference>
<evidence type="ECO:0000256" key="2">
    <source>
        <dbReference type="ARBA" id="ARBA00007379"/>
    </source>
</evidence>
<keyword evidence="4 10" id="KW-1003">Cell membrane</keyword>
<dbReference type="GO" id="GO:0051301">
    <property type="term" value="P:cell division"/>
    <property type="evidence" value="ECO:0007669"/>
    <property type="project" value="UniProtKB-KW"/>
</dbReference>
<dbReference type="Proteomes" id="UP000092574">
    <property type="component" value="Chromosome"/>
</dbReference>
<reference evidence="14" key="1">
    <citation type="submission" date="2017-04" db="EMBL/GenBank/DDBJ databases">
        <title>Complete Genome Sequences of Twelve Strains of a Stable Defined Moderately Diverse Mouse Microbiota 2 (sDMDMm2).</title>
        <authorList>
            <person name="Uchimura Y."/>
            <person name="Wyss M."/>
            <person name="Brugiroux S."/>
            <person name="Limenitakis J.P."/>
            <person name="Stecher B."/>
            <person name="McCoy K.D."/>
            <person name="Macpherson A.J."/>
        </authorList>
    </citation>
    <scope>NUCLEOTIDE SEQUENCE</scope>
    <source>
        <strain evidence="14">YL58</strain>
    </source>
</reference>
<dbReference type="Pfam" id="PF02687">
    <property type="entry name" value="FtsX"/>
    <property type="match status" value="1"/>
</dbReference>
<feature type="transmembrane region" description="Helical" evidence="11">
    <location>
        <begin position="21"/>
        <end position="46"/>
    </location>
</feature>
<evidence type="ECO:0000259" key="13">
    <source>
        <dbReference type="Pfam" id="PF18075"/>
    </source>
</evidence>
<dbReference type="PANTHER" id="PTHR47755:SF1">
    <property type="entry name" value="CELL DIVISION PROTEIN FTSX"/>
    <property type="match status" value="1"/>
</dbReference>
<dbReference type="PROSITE" id="PS51257">
    <property type="entry name" value="PROKAR_LIPOPROTEIN"/>
    <property type="match status" value="1"/>
</dbReference>
<evidence type="ECO:0000256" key="8">
    <source>
        <dbReference type="ARBA" id="ARBA00023136"/>
    </source>
</evidence>
<dbReference type="OrthoDB" id="9812531at2"/>
<dbReference type="EMBL" id="CP015405">
    <property type="protein sequence ID" value="ANU77010.1"/>
    <property type="molecule type" value="Genomic_DNA"/>
</dbReference>
<evidence type="ECO:0000256" key="3">
    <source>
        <dbReference type="ARBA" id="ARBA00021907"/>
    </source>
</evidence>
<feature type="transmembrane region" description="Helical" evidence="11">
    <location>
        <begin position="172"/>
        <end position="197"/>
    </location>
</feature>
<dbReference type="Pfam" id="PF18075">
    <property type="entry name" value="FtsX_ECD"/>
    <property type="match status" value="1"/>
</dbReference>
<keyword evidence="15" id="KW-1185">Reference proteome</keyword>
<evidence type="ECO:0000256" key="5">
    <source>
        <dbReference type="ARBA" id="ARBA00022618"/>
    </source>
</evidence>
<evidence type="ECO:0000313" key="15">
    <source>
        <dbReference type="Proteomes" id="UP000092574"/>
    </source>
</evidence>
<evidence type="ECO:0000256" key="4">
    <source>
        <dbReference type="ARBA" id="ARBA00022475"/>
    </source>
</evidence>
<dbReference type="RefSeq" id="WP_065543158.1">
    <property type="nucleotide sequence ID" value="NZ_CP015405.2"/>
</dbReference>
<keyword evidence="5 10" id="KW-0132">Cell division</keyword>
<evidence type="ECO:0000256" key="1">
    <source>
        <dbReference type="ARBA" id="ARBA00004651"/>
    </source>
</evidence>
<evidence type="ECO:0000256" key="6">
    <source>
        <dbReference type="ARBA" id="ARBA00022692"/>
    </source>
</evidence>
<dbReference type="InterPro" id="IPR040690">
    <property type="entry name" value="FtsX_ECD"/>
</dbReference>
<evidence type="ECO:0000259" key="12">
    <source>
        <dbReference type="Pfam" id="PF02687"/>
    </source>
</evidence>
<comment type="subcellular location">
    <subcellularLocation>
        <location evidence="1">Cell membrane</location>
        <topology evidence="1">Multi-pass membrane protein</topology>
    </subcellularLocation>
</comment>
<feature type="domain" description="ABC3 transporter permease C-terminal" evidence="12">
    <location>
        <begin position="180"/>
        <end position="300"/>
    </location>
</feature>
<evidence type="ECO:0000313" key="14">
    <source>
        <dbReference type="EMBL" id="ANU77010.1"/>
    </source>
</evidence>
<protein>
    <recommendedName>
        <fullName evidence="3 10">Cell division protein FtsX</fullName>
    </recommendedName>
</protein>
<evidence type="ECO:0000256" key="10">
    <source>
        <dbReference type="PIRNR" id="PIRNR003097"/>
    </source>
</evidence>
<comment type="similarity">
    <text evidence="2 10">Belongs to the ABC-4 integral membrane protein family. FtsX subfamily.</text>
</comment>
<feature type="domain" description="FtsX extracellular" evidence="13">
    <location>
        <begin position="59"/>
        <end position="156"/>
    </location>
</feature>
<dbReference type="PANTHER" id="PTHR47755">
    <property type="entry name" value="CELL DIVISION PROTEIN FTSX"/>
    <property type="match status" value="1"/>
</dbReference>
<dbReference type="PIRSF" id="PIRSF003097">
    <property type="entry name" value="FtsX"/>
    <property type="match status" value="1"/>
</dbReference>
<keyword evidence="9 10" id="KW-0131">Cell cycle</keyword>
<dbReference type="STRING" id="1796616.A4V09_15345"/>
<evidence type="ECO:0000256" key="7">
    <source>
        <dbReference type="ARBA" id="ARBA00022989"/>
    </source>
</evidence>
<dbReference type="AlphaFoldDB" id="A0A1C7IBF8"/>
<evidence type="ECO:0000256" key="9">
    <source>
        <dbReference type="ARBA" id="ARBA00023306"/>
    </source>
</evidence>
<dbReference type="KEGG" id="byl:A4V09_15345"/>
<dbReference type="GO" id="GO:0005886">
    <property type="term" value="C:plasma membrane"/>
    <property type="evidence" value="ECO:0007669"/>
    <property type="project" value="UniProtKB-SubCell"/>
</dbReference>
<proteinExistence type="inferred from homology"/>